<dbReference type="RefSeq" id="WP_147891916.1">
    <property type="nucleotide sequence ID" value="NZ_VRTS01000006.1"/>
</dbReference>
<dbReference type="AlphaFoldDB" id="A0A5C8KN77"/>
<name>A0A5C8KN77_9GAMM</name>
<dbReference type="OrthoDB" id="9809549at2"/>
<sequence length="137" mass="14628">MKIGKHLSALLAAVALLAMPALAPADESEQATRESRAVAVLDALDEGRHEDARAHFNAQMREALDAETLEATWTSLPARMGSFQGRGEPRHQRMGGYEVVIIPLTYGSPLQANVAFDANGEIAGFHIVPATPVPATE</sequence>
<feature type="domain" description="DUF3887" evidence="2">
    <location>
        <begin position="38"/>
        <end position="125"/>
    </location>
</feature>
<evidence type="ECO:0000256" key="1">
    <source>
        <dbReference type="SAM" id="SignalP"/>
    </source>
</evidence>
<feature type="signal peptide" evidence="1">
    <location>
        <begin position="1"/>
        <end position="25"/>
    </location>
</feature>
<gene>
    <name evidence="3" type="ORF">FU658_09790</name>
</gene>
<comment type="caution">
    <text evidence="3">The sequence shown here is derived from an EMBL/GenBank/DDBJ whole genome shotgun (WGS) entry which is preliminary data.</text>
</comment>
<proteinExistence type="predicted"/>
<evidence type="ECO:0000313" key="3">
    <source>
        <dbReference type="EMBL" id="TXK62123.1"/>
    </source>
</evidence>
<evidence type="ECO:0000259" key="2">
    <source>
        <dbReference type="Pfam" id="PF13026"/>
    </source>
</evidence>
<evidence type="ECO:0000313" key="4">
    <source>
        <dbReference type="Proteomes" id="UP000321248"/>
    </source>
</evidence>
<dbReference type="Pfam" id="PF13026">
    <property type="entry name" value="DUF3887"/>
    <property type="match status" value="1"/>
</dbReference>
<keyword evidence="4" id="KW-1185">Reference proteome</keyword>
<dbReference type="InterPro" id="IPR024981">
    <property type="entry name" value="DUF3887"/>
</dbReference>
<protein>
    <submittedName>
        <fullName evidence="3">DUF3887 domain-containing protein</fullName>
    </submittedName>
</protein>
<dbReference type="Proteomes" id="UP000321248">
    <property type="component" value="Unassembled WGS sequence"/>
</dbReference>
<accession>A0A5C8KN77</accession>
<feature type="chain" id="PRO_5022730326" evidence="1">
    <location>
        <begin position="26"/>
        <end position="137"/>
    </location>
</feature>
<dbReference type="EMBL" id="VRTS01000006">
    <property type="protein sequence ID" value="TXK62123.1"/>
    <property type="molecule type" value="Genomic_DNA"/>
</dbReference>
<organism evidence="3 4">
    <name type="scientific">Alkalisalibacterium limincola</name>
    <dbReference type="NCBI Taxonomy" id="2699169"/>
    <lineage>
        <taxon>Bacteria</taxon>
        <taxon>Pseudomonadati</taxon>
        <taxon>Pseudomonadota</taxon>
        <taxon>Gammaproteobacteria</taxon>
        <taxon>Lysobacterales</taxon>
        <taxon>Lysobacteraceae</taxon>
        <taxon>Alkalisalibacterium</taxon>
    </lineage>
</organism>
<keyword evidence="1" id="KW-0732">Signal</keyword>
<reference evidence="3 4" key="1">
    <citation type="submission" date="2019-08" db="EMBL/GenBank/DDBJ databases">
        <authorList>
            <person name="Karlyshev A.V."/>
        </authorList>
    </citation>
    <scope>NUCLEOTIDE SEQUENCE [LARGE SCALE GENOMIC DNA]</scope>
    <source>
        <strain evidence="3 4">Alg18-2.2</strain>
    </source>
</reference>
<dbReference type="Gene3D" id="3.10.450.590">
    <property type="match status" value="1"/>
</dbReference>